<feature type="region of interest" description="Disordered" evidence="1">
    <location>
        <begin position="575"/>
        <end position="745"/>
    </location>
</feature>
<feature type="compositionally biased region" description="Basic residues" evidence="1">
    <location>
        <begin position="502"/>
        <end position="511"/>
    </location>
</feature>
<feature type="compositionally biased region" description="Basic residues" evidence="1">
    <location>
        <begin position="144"/>
        <end position="161"/>
    </location>
</feature>
<evidence type="ECO:0000259" key="2">
    <source>
        <dbReference type="PROSITE" id="PS51205"/>
    </source>
</evidence>
<sequence>MSKKTNHTKKQKNYAYKQVPNPKKLPQIKTRNKTKSLEFAHQKNSLKQPSTQHKQTKKQKQKENTKNRQTSGNSRSGSYLKISNNSNLQIIQKKKKDDQLMNNKKKPIHNQKDENLPIITHEKKKQKKENNNSNSKAVGAINILKKKKKKKNKKVKKKGLKTKSLARVQFNRQGYFDFSFLKSKTQNKKETKAITSTPFEGSRSNKKPKKKKKKSIKQMSPTKRNKNQKLKNKSKEHKKINKESSEDELEIKIKHKNKNKNKNKYVKIPSEEQDENEKEGIQKNNKNHKMSNSDIYSGTETKYSAHVHKFSFSQSSSGFIIEPQSFSESSEPLSGSDVILYKKKTKNKRKQKKQEKNKEKEKRREKENEKEKEKEKEKENEIEIEKEMEIEIEIEKEKKKEKKKKKEKGEWKQEKNKGIQHKRIPSEQGLREKIDEILGFNADVQNTVNDQEFTQKETLMIDEEEPDSDYDLFLDDISKQTGSEIRNIDLWKHQDFSSDTSKKKKKKKRASIPRWLNKVRSTIEKKNQSIVRFQTKSQQKKLELNSETSTIDSFDDLSSMGTSISDLNKIQATKKKIKKKSKEKQNQNWEGFKNEEKIRKKKIKKRTKTKKQQNPKKTKYSKNIQSKLQNYKPLSDFSSSSQLMDNGIHNSNYNLNQTGGNKKKGKGKERERERERERGKGKKREIGKERQRQRQNQKQNQKKNSNKKKKKKEGKETESEMELKNGSKDENTNKNHHRRKNSFLKRTIPKEDSFSKEIENHEWREWKHLIGLPIDLRDLLMTEKIEWERPTRDFTKTGKCIVAKLVKYGNELINFIKMRENQRTFYRNKIKEVRAISGPDLKNLRSWNIPKPIWKERQELYLNRLLRWKLAYRVEKDCFYILSNKINTINLIFSFQDESLIMFLDHETFCCPITNLFSRSKKIQNLGKIIEKLDSTFFIKRKEYFKHKSAGSKKLARTDKSKLLLKVLFQPNKFGNDIKYHLYDNQLQAQFEKIVLDQRTDEGDRINKLFMMVKKENQSIQPQDIVYFINTMAVHLGTIHLKKSNLEQLPEIITDMQDIIYLYLTRFIFPKIVNFTSQYDTLIHYQTNSKFLEKQLLMRKLDPETFGINESVLLPNANITSNEIKLDQAISKKRQFGVAIDCLNFLNLITTPFDLLLQIHESMKLIAKEGFYNKLRNKGVSLSEGIKGTDPLGADYILPTMIYVIVHSEIPDIFSCQNLINNFTREKIKITELGYARVTFNAAIQYIDEYVPKKPKVSNSNK</sequence>
<feature type="compositionally biased region" description="Basic and acidic residues" evidence="1">
    <location>
        <begin position="713"/>
        <end position="733"/>
    </location>
</feature>
<evidence type="ECO:0000313" key="3">
    <source>
        <dbReference type="EMBL" id="KAJ6252915.1"/>
    </source>
</evidence>
<dbReference type="Pfam" id="PF02204">
    <property type="entry name" value="VPS9"/>
    <property type="match status" value="1"/>
</dbReference>
<dbReference type="InterPro" id="IPR037191">
    <property type="entry name" value="VPS9_dom_sf"/>
</dbReference>
<name>A0ABQ8Z7X4_9EUKA</name>
<feature type="compositionally biased region" description="Basic residues" evidence="1">
    <location>
        <begin position="223"/>
        <end position="240"/>
    </location>
</feature>
<accession>A0ABQ8Z7X4</accession>
<dbReference type="PROSITE" id="PS51205">
    <property type="entry name" value="VPS9"/>
    <property type="match status" value="1"/>
</dbReference>
<feature type="region of interest" description="Disordered" evidence="1">
    <location>
        <begin position="395"/>
        <end position="430"/>
    </location>
</feature>
<feature type="compositionally biased region" description="Basic residues" evidence="1">
    <location>
        <begin position="204"/>
        <end position="216"/>
    </location>
</feature>
<feature type="region of interest" description="Disordered" evidence="1">
    <location>
        <begin position="1"/>
        <end position="168"/>
    </location>
</feature>
<feature type="compositionally biased region" description="Polar residues" evidence="1">
    <location>
        <begin position="71"/>
        <end position="88"/>
    </location>
</feature>
<feature type="region of interest" description="Disordered" evidence="1">
    <location>
        <begin position="181"/>
        <end position="297"/>
    </location>
</feature>
<dbReference type="Gene3D" id="1.20.1050.80">
    <property type="entry name" value="VPS9 domain"/>
    <property type="match status" value="1"/>
</dbReference>
<feature type="compositionally biased region" description="Basic residues" evidence="1">
    <location>
        <begin position="341"/>
        <end position="353"/>
    </location>
</feature>
<organism evidence="3 4">
    <name type="scientific">Anaeramoeba flamelloides</name>
    <dbReference type="NCBI Taxonomy" id="1746091"/>
    <lineage>
        <taxon>Eukaryota</taxon>
        <taxon>Metamonada</taxon>
        <taxon>Anaeramoebidae</taxon>
        <taxon>Anaeramoeba</taxon>
    </lineage>
</organism>
<feature type="compositionally biased region" description="Basic residues" evidence="1">
    <location>
        <begin position="599"/>
        <end position="620"/>
    </location>
</feature>
<feature type="region of interest" description="Disordered" evidence="1">
    <location>
        <begin position="496"/>
        <end position="519"/>
    </location>
</feature>
<comment type="caution">
    <text evidence="3">The sequence shown here is derived from an EMBL/GenBank/DDBJ whole genome shotgun (WGS) entry which is preliminary data.</text>
</comment>
<protein>
    <submittedName>
        <fullName evidence="3">Chascon</fullName>
    </submittedName>
</protein>
<feature type="compositionally biased region" description="Low complexity" evidence="1">
    <location>
        <begin position="324"/>
        <end position="336"/>
    </location>
</feature>
<feature type="compositionally biased region" description="Basic residues" evidence="1">
    <location>
        <begin position="1"/>
        <end position="12"/>
    </location>
</feature>
<feature type="compositionally biased region" description="Basic residues" evidence="1">
    <location>
        <begin position="253"/>
        <end position="265"/>
    </location>
</feature>
<feature type="compositionally biased region" description="Basic residues" evidence="1">
    <location>
        <begin position="734"/>
        <end position="743"/>
    </location>
</feature>
<keyword evidence="4" id="KW-1185">Reference proteome</keyword>
<gene>
    <name evidence="3" type="ORF">M0813_13778</name>
</gene>
<feature type="compositionally biased region" description="Polar residues" evidence="1">
    <location>
        <begin position="636"/>
        <end position="658"/>
    </location>
</feature>
<dbReference type="InterPro" id="IPR003123">
    <property type="entry name" value="VPS9"/>
</dbReference>
<evidence type="ECO:0000313" key="4">
    <source>
        <dbReference type="Proteomes" id="UP001150062"/>
    </source>
</evidence>
<feature type="domain" description="VPS9" evidence="2">
    <location>
        <begin position="1085"/>
        <end position="1256"/>
    </location>
</feature>
<feature type="compositionally biased region" description="Basic residues" evidence="1">
    <location>
        <begin position="693"/>
        <end position="712"/>
    </location>
</feature>
<dbReference type="EMBL" id="JAOAOG010000037">
    <property type="protein sequence ID" value="KAJ6252915.1"/>
    <property type="molecule type" value="Genomic_DNA"/>
</dbReference>
<feature type="compositionally biased region" description="Basic and acidic residues" evidence="1">
    <location>
        <begin position="668"/>
        <end position="692"/>
    </location>
</feature>
<feature type="compositionally biased region" description="Basic and acidic residues" evidence="1">
    <location>
        <begin position="407"/>
        <end position="417"/>
    </location>
</feature>
<reference evidence="3" key="1">
    <citation type="submission" date="2022-08" db="EMBL/GenBank/DDBJ databases">
        <title>Novel sulfate-reducing endosymbionts in the free-living metamonad Anaeramoeba.</title>
        <authorList>
            <person name="Jerlstrom-Hultqvist J."/>
            <person name="Cepicka I."/>
            <person name="Gallot-Lavallee L."/>
            <person name="Salas-Leiva D."/>
            <person name="Curtis B.A."/>
            <person name="Zahonova K."/>
            <person name="Pipaliya S."/>
            <person name="Dacks J."/>
            <person name="Roger A.J."/>
        </authorList>
    </citation>
    <scope>NUCLEOTIDE SEQUENCE</scope>
    <source>
        <strain evidence="3">Schooner1</strain>
    </source>
</reference>
<evidence type="ECO:0000256" key="1">
    <source>
        <dbReference type="SAM" id="MobiDB-lite"/>
    </source>
</evidence>
<feature type="compositionally biased region" description="Basic and acidic residues" evidence="1">
    <location>
        <begin position="354"/>
        <end position="381"/>
    </location>
</feature>
<dbReference type="SUPFAM" id="SSF109993">
    <property type="entry name" value="VPS9 domain"/>
    <property type="match status" value="1"/>
</dbReference>
<feature type="region of interest" description="Disordered" evidence="1">
    <location>
        <begin position="324"/>
        <end position="381"/>
    </location>
</feature>
<dbReference type="Proteomes" id="UP001150062">
    <property type="component" value="Unassembled WGS sequence"/>
</dbReference>
<proteinExistence type="predicted"/>